<protein>
    <recommendedName>
        <fullName evidence="8">Major facilitator superfamily (MFS) profile domain-containing protein</fullName>
    </recommendedName>
</protein>
<dbReference type="SUPFAM" id="SSF103473">
    <property type="entry name" value="MFS general substrate transporter"/>
    <property type="match status" value="1"/>
</dbReference>
<feature type="transmembrane region" description="Helical" evidence="7">
    <location>
        <begin position="83"/>
        <end position="102"/>
    </location>
</feature>
<keyword evidence="5 7" id="KW-1133">Transmembrane helix</keyword>
<feature type="domain" description="Major facilitator superfamily (MFS) profile" evidence="8">
    <location>
        <begin position="12"/>
        <end position="474"/>
    </location>
</feature>
<evidence type="ECO:0000259" key="8">
    <source>
        <dbReference type="PROSITE" id="PS50850"/>
    </source>
</evidence>
<dbReference type="Proteomes" id="UP001273209">
    <property type="component" value="Unassembled WGS sequence"/>
</dbReference>
<evidence type="ECO:0000256" key="6">
    <source>
        <dbReference type="ARBA" id="ARBA00023136"/>
    </source>
</evidence>
<dbReference type="Gene3D" id="1.20.1250.20">
    <property type="entry name" value="MFS general substrate transporter like domains"/>
    <property type="match status" value="1"/>
</dbReference>
<dbReference type="InterPro" id="IPR020846">
    <property type="entry name" value="MFS_dom"/>
</dbReference>
<feature type="transmembrane region" description="Helical" evidence="7">
    <location>
        <begin position="348"/>
        <end position="367"/>
    </location>
</feature>
<feature type="transmembrane region" description="Helical" evidence="7">
    <location>
        <begin position="12"/>
        <end position="36"/>
    </location>
</feature>
<dbReference type="SUPFAM" id="SSF48452">
    <property type="entry name" value="TPR-like"/>
    <property type="match status" value="1"/>
</dbReference>
<evidence type="ECO:0000256" key="4">
    <source>
        <dbReference type="ARBA" id="ARBA00022692"/>
    </source>
</evidence>
<evidence type="ECO:0000313" key="9">
    <source>
        <dbReference type="EMBL" id="KAK4083621.1"/>
    </source>
</evidence>
<dbReference type="EMBL" id="JAWRVG010000003">
    <property type="protein sequence ID" value="KAK4083621.1"/>
    <property type="molecule type" value="Genomic_DNA"/>
</dbReference>
<sequence>MTRLGTWRATYLVALSCVGSFLFAYDTGIVGGVLTLQSFQRDMGFSDGEQENVASLSASLLQAGAFFSCLFVWPFTAHYGRRWALAVASLIFNIGAVLQLFYQQGIATWYAGRTISGIGAGVATVVIPMYSAEMAPKEIRGQLGSLFQFFFTLGVAVSYWVDYGAAQHMRPSTAQWRIPVALQLVPGGILGLGMLLTKESTRWLAQHDRHEEALQSLVWVRGGDSVEVRMEFHEIVAGIEEEERQTAGVTWREYWLPANRYRIFLAVTLQIGAQITGNTSLAYCTNEPPKPLLISSLISHPHTVSPQVFQAVGAGQNALLLSGFFGVCKVVSCAFFLLFLVERIGRRWSLLAGSFLMGMYMFIISVLTQRYPPMGNGTLTPPAIASISMIFLEAMTFNTSWGPIPWLYMSEIFPTRVREGGIAVGAATQWLFGFTLSQVTPAAVNNLRWKAFLMFCCFNWALVLYTWFFIKETKGLSLEEMDTCEFFQNLQQPPTKKPQNMCIFEPSQPGNIIDESVAGFAVRLSPLRAALPQPRRRLSSGAFTGCSRHLSTTATTGQTPSKDAMSCVSLILTPDVLLSVREFWFEHLAGPDSLVMPSAEENKRWFFGGSEFDKLCVERFAPTLEAIRKEGIKSGHDIIYALQPRDAHDWLSLVLLLDQIPRNCYRGESSAIVFAYFDAMARDVALEALQRGVPDEWPEIRWRFACRGWFYVPLMHSEDVDLHELAVQKYRAFARDVESLLLPEDDANANANGDESDVAHEYRIAAQRVMQANPEAAKDYGQLNLTFEKRHWAIIKRFGRYPHRNRVLGRETTGEERDYLENGGDTFGG</sequence>
<dbReference type="GO" id="GO:0016020">
    <property type="term" value="C:membrane"/>
    <property type="evidence" value="ECO:0007669"/>
    <property type="project" value="UniProtKB-SubCell"/>
</dbReference>
<feature type="transmembrane region" description="Helical" evidence="7">
    <location>
        <begin position="451"/>
        <end position="470"/>
    </location>
</feature>
<dbReference type="Pfam" id="PF00083">
    <property type="entry name" value="Sugar_tr"/>
    <property type="match status" value="2"/>
</dbReference>
<accession>A0AAE1IIJ0</accession>
<keyword evidence="4 7" id="KW-0812">Transmembrane</keyword>
<proteinExistence type="inferred from homology"/>
<keyword evidence="6 7" id="KW-0472">Membrane</keyword>
<dbReference type="PROSITE" id="PS00216">
    <property type="entry name" value="SUGAR_TRANSPORT_1"/>
    <property type="match status" value="1"/>
</dbReference>
<feature type="transmembrane region" description="Helical" evidence="7">
    <location>
        <begin position="143"/>
        <end position="161"/>
    </location>
</feature>
<keyword evidence="10" id="KW-1185">Reference proteome</keyword>
<dbReference type="InterPro" id="IPR050360">
    <property type="entry name" value="MFS_Sugar_Transporters"/>
</dbReference>
<feature type="transmembrane region" description="Helical" evidence="7">
    <location>
        <begin position="176"/>
        <end position="196"/>
    </location>
</feature>
<evidence type="ECO:0000313" key="10">
    <source>
        <dbReference type="Proteomes" id="UP001273209"/>
    </source>
</evidence>
<dbReference type="PROSITE" id="PS00217">
    <property type="entry name" value="SUGAR_TRANSPORT_2"/>
    <property type="match status" value="1"/>
</dbReference>
<feature type="transmembrane region" description="Helical" evidence="7">
    <location>
        <begin position="261"/>
        <end position="283"/>
    </location>
</feature>
<name>A0AAE1IIJ0_9HYPO</name>
<dbReference type="PANTHER" id="PTHR48022:SF4">
    <property type="entry name" value="MAJOR FACILITATOR SUPERFAMILY (MFS) PROFILE DOMAIN-CONTAINING PROTEIN-RELATED"/>
    <property type="match status" value="1"/>
</dbReference>
<dbReference type="InterPro" id="IPR011990">
    <property type="entry name" value="TPR-like_helical_dom_sf"/>
</dbReference>
<evidence type="ECO:0000256" key="7">
    <source>
        <dbReference type="SAM" id="Phobius"/>
    </source>
</evidence>
<feature type="transmembrane region" description="Helical" evidence="7">
    <location>
        <begin position="56"/>
        <end position="76"/>
    </location>
</feature>
<dbReference type="GO" id="GO:0005351">
    <property type="term" value="F:carbohydrate:proton symporter activity"/>
    <property type="evidence" value="ECO:0007669"/>
    <property type="project" value="TreeGrafter"/>
</dbReference>
<dbReference type="InterPro" id="IPR036259">
    <property type="entry name" value="MFS_trans_sf"/>
</dbReference>
<dbReference type="InterPro" id="IPR003663">
    <property type="entry name" value="Sugar/inositol_transpt"/>
</dbReference>
<dbReference type="AlphaFoldDB" id="A0AAE1IIJ0"/>
<dbReference type="RefSeq" id="XP_062759622.1">
    <property type="nucleotide sequence ID" value="XM_062895336.1"/>
</dbReference>
<dbReference type="InterPro" id="IPR005828">
    <property type="entry name" value="MFS_sugar_transport-like"/>
</dbReference>
<comment type="subcellular location">
    <subcellularLocation>
        <location evidence="1">Membrane</location>
        <topology evidence="1">Multi-pass membrane protein</topology>
    </subcellularLocation>
</comment>
<gene>
    <name evidence="9" type="ORF">Triagg1_1283</name>
</gene>
<dbReference type="InterPro" id="IPR005829">
    <property type="entry name" value="Sugar_transporter_CS"/>
</dbReference>
<dbReference type="Gene3D" id="1.20.58.320">
    <property type="entry name" value="TPR-like"/>
    <property type="match status" value="1"/>
</dbReference>
<dbReference type="Pfam" id="PF06041">
    <property type="entry name" value="DUF924"/>
    <property type="match status" value="1"/>
</dbReference>
<evidence type="ECO:0000256" key="5">
    <source>
        <dbReference type="ARBA" id="ARBA00022989"/>
    </source>
</evidence>
<comment type="caution">
    <text evidence="9">The sequence shown here is derived from an EMBL/GenBank/DDBJ whole genome shotgun (WGS) entry which is preliminary data.</text>
</comment>
<feature type="transmembrane region" description="Helical" evidence="7">
    <location>
        <begin position="108"/>
        <end position="131"/>
    </location>
</feature>
<dbReference type="PANTHER" id="PTHR48022">
    <property type="entry name" value="PLASTIDIC GLUCOSE TRANSPORTER 4"/>
    <property type="match status" value="1"/>
</dbReference>
<dbReference type="PROSITE" id="PS50850">
    <property type="entry name" value="MFS"/>
    <property type="match status" value="1"/>
</dbReference>
<evidence type="ECO:0000256" key="2">
    <source>
        <dbReference type="ARBA" id="ARBA00010992"/>
    </source>
</evidence>
<dbReference type="PRINTS" id="PR00171">
    <property type="entry name" value="SUGRTRNSPORT"/>
</dbReference>
<feature type="transmembrane region" description="Helical" evidence="7">
    <location>
        <begin position="318"/>
        <end position="341"/>
    </location>
</feature>
<comment type="similarity">
    <text evidence="2">Belongs to the major facilitator superfamily. Sugar transporter (TC 2.A.1.1) family.</text>
</comment>
<organism evidence="9 10">
    <name type="scientific">Trichoderma aggressivum f. europaeum</name>
    <dbReference type="NCBI Taxonomy" id="173218"/>
    <lineage>
        <taxon>Eukaryota</taxon>
        <taxon>Fungi</taxon>
        <taxon>Dikarya</taxon>
        <taxon>Ascomycota</taxon>
        <taxon>Pezizomycotina</taxon>
        <taxon>Sordariomycetes</taxon>
        <taxon>Hypocreomycetidae</taxon>
        <taxon>Hypocreales</taxon>
        <taxon>Hypocreaceae</taxon>
        <taxon>Trichoderma</taxon>
    </lineage>
</organism>
<evidence type="ECO:0000256" key="3">
    <source>
        <dbReference type="ARBA" id="ARBA00022448"/>
    </source>
</evidence>
<reference evidence="9" key="1">
    <citation type="submission" date="2023-11" db="EMBL/GenBank/DDBJ databases">
        <title>The genome sequences of three competitors of mushroom-forming fungi.</title>
        <authorList>
            <person name="Beijen E."/>
            <person name="Ohm R.A."/>
        </authorList>
    </citation>
    <scope>NUCLEOTIDE SEQUENCE</scope>
    <source>
        <strain evidence="9">CBS 100526</strain>
    </source>
</reference>
<keyword evidence="3" id="KW-0813">Transport</keyword>
<dbReference type="Gene3D" id="1.25.40.10">
    <property type="entry name" value="Tetratricopeptide repeat domain"/>
    <property type="match status" value="1"/>
</dbReference>
<dbReference type="GeneID" id="87915241"/>
<evidence type="ECO:0000256" key="1">
    <source>
        <dbReference type="ARBA" id="ARBA00004141"/>
    </source>
</evidence>
<feature type="transmembrane region" description="Helical" evidence="7">
    <location>
        <begin position="387"/>
        <end position="408"/>
    </location>
</feature>
<dbReference type="InterPro" id="IPR010323">
    <property type="entry name" value="DUF924"/>
</dbReference>